<evidence type="ECO:0000256" key="4">
    <source>
        <dbReference type="SAM" id="MobiDB-lite"/>
    </source>
</evidence>
<evidence type="ECO:0000313" key="7">
    <source>
        <dbReference type="Proteomes" id="UP000188354"/>
    </source>
</evidence>
<dbReference type="PROSITE" id="PS50137">
    <property type="entry name" value="DS_RBD"/>
    <property type="match status" value="2"/>
</dbReference>
<name>A0A4P1QZU0_LUPAN</name>
<evidence type="ECO:0000256" key="1">
    <source>
        <dbReference type="ARBA" id="ARBA00022737"/>
    </source>
</evidence>
<evidence type="ECO:0000256" key="2">
    <source>
        <dbReference type="ARBA" id="ARBA00022884"/>
    </source>
</evidence>
<sequence length="249" mass="28353">MHKNRLQEFTQKYGLQLPEYRIVNEGFSHAPKFRSMVLVNGKEFKSRLTYRHRKDAEKDVAELALKSITEDIKNEGYTALPDLVYSKSILIEYAVKKNIENPQYKTTTEGVLHHGFSSALQFNGKSYIGQVGKSKKEAEQLVAFAAIQSLLGSNPCFDLLQIIKSKTKISKNATRTRVNHSSRNHSHSSLIMKPVGSSKDTLDTQHPTSIPGDKNKRKLDNVNLGNKTHYMERCIMENYYGFSYYGDID</sequence>
<dbReference type="Gene3D" id="3.30.160.20">
    <property type="match status" value="2"/>
</dbReference>
<dbReference type="Pfam" id="PF00035">
    <property type="entry name" value="dsrm"/>
    <property type="match status" value="2"/>
</dbReference>
<organism evidence="6 7">
    <name type="scientific">Lupinus angustifolius</name>
    <name type="common">Narrow-leaved blue lupine</name>
    <dbReference type="NCBI Taxonomy" id="3871"/>
    <lineage>
        <taxon>Eukaryota</taxon>
        <taxon>Viridiplantae</taxon>
        <taxon>Streptophyta</taxon>
        <taxon>Embryophyta</taxon>
        <taxon>Tracheophyta</taxon>
        <taxon>Spermatophyta</taxon>
        <taxon>Magnoliopsida</taxon>
        <taxon>eudicotyledons</taxon>
        <taxon>Gunneridae</taxon>
        <taxon>Pentapetalae</taxon>
        <taxon>rosids</taxon>
        <taxon>fabids</taxon>
        <taxon>Fabales</taxon>
        <taxon>Fabaceae</taxon>
        <taxon>Papilionoideae</taxon>
        <taxon>50 kb inversion clade</taxon>
        <taxon>genistoids sensu lato</taxon>
        <taxon>core genistoids</taxon>
        <taxon>Genisteae</taxon>
        <taxon>Lupinus</taxon>
    </lineage>
</organism>
<feature type="domain" description="DRBM" evidence="5">
    <location>
        <begin position="85"/>
        <end position="152"/>
    </location>
</feature>
<gene>
    <name evidence="6" type="ORF">TanjilG_16737</name>
</gene>
<dbReference type="Proteomes" id="UP000188354">
    <property type="component" value="Chromosome LG14"/>
</dbReference>
<reference evidence="6 7" key="1">
    <citation type="journal article" date="2017" name="Plant Biotechnol. J.">
        <title>A comprehensive draft genome sequence for lupin (Lupinus angustifolius), an emerging health food: insights into plant-microbe interactions and legume evolution.</title>
        <authorList>
            <person name="Hane J.K."/>
            <person name="Ming Y."/>
            <person name="Kamphuis L.G."/>
            <person name="Nelson M.N."/>
            <person name="Garg G."/>
            <person name="Atkins C.A."/>
            <person name="Bayer P.E."/>
            <person name="Bravo A."/>
            <person name="Bringans S."/>
            <person name="Cannon S."/>
            <person name="Edwards D."/>
            <person name="Foley R."/>
            <person name="Gao L.L."/>
            <person name="Harrison M.J."/>
            <person name="Huang W."/>
            <person name="Hurgobin B."/>
            <person name="Li S."/>
            <person name="Liu C.W."/>
            <person name="McGrath A."/>
            <person name="Morahan G."/>
            <person name="Murray J."/>
            <person name="Weller J."/>
            <person name="Jian J."/>
            <person name="Singh K.B."/>
        </authorList>
    </citation>
    <scope>NUCLEOTIDE SEQUENCE [LARGE SCALE GENOMIC DNA]</scope>
    <source>
        <strain evidence="7">cv. Tanjil</strain>
        <tissue evidence="6">Whole plant</tissue>
    </source>
</reference>
<dbReference type="Gramene" id="OIV98410">
    <property type="protein sequence ID" value="OIV98410"/>
    <property type="gene ID" value="TanjilG_16737"/>
</dbReference>
<accession>A0A4P1QZU0</accession>
<dbReference type="SMART" id="SM00358">
    <property type="entry name" value="DSRM"/>
    <property type="match status" value="2"/>
</dbReference>
<dbReference type="AlphaFoldDB" id="A0A4P1QZU0"/>
<dbReference type="GO" id="GO:0003723">
    <property type="term" value="F:RNA binding"/>
    <property type="evidence" value="ECO:0007669"/>
    <property type="project" value="UniProtKB-UniRule"/>
</dbReference>
<dbReference type="PANTHER" id="PTHR46031">
    <property type="match status" value="1"/>
</dbReference>
<protein>
    <recommendedName>
        <fullName evidence="5">DRBM domain-containing protein</fullName>
    </recommendedName>
</protein>
<dbReference type="STRING" id="3871.A0A4P1QZU0"/>
<feature type="domain" description="DRBM" evidence="5">
    <location>
        <begin position="1"/>
        <end position="70"/>
    </location>
</feature>
<dbReference type="InterPro" id="IPR014720">
    <property type="entry name" value="dsRBD_dom"/>
</dbReference>
<dbReference type="EMBL" id="CM007374">
    <property type="protein sequence ID" value="OIV98410.1"/>
    <property type="molecule type" value="Genomic_DNA"/>
</dbReference>
<dbReference type="CDD" id="cd00048">
    <property type="entry name" value="DSRM_SF"/>
    <property type="match status" value="1"/>
</dbReference>
<evidence type="ECO:0000256" key="3">
    <source>
        <dbReference type="PROSITE-ProRule" id="PRU00266"/>
    </source>
</evidence>
<proteinExistence type="predicted"/>
<evidence type="ECO:0000259" key="5">
    <source>
        <dbReference type="PROSITE" id="PS50137"/>
    </source>
</evidence>
<feature type="region of interest" description="Disordered" evidence="4">
    <location>
        <begin position="177"/>
        <end position="220"/>
    </location>
</feature>
<evidence type="ECO:0000313" key="6">
    <source>
        <dbReference type="EMBL" id="OIV98410.1"/>
    </source>
</evidence>
<dbReference type="PANTHER" id="PTHR46031:SF37">
    <property type="entry name" value="DRBM DOMAIN-CONTAINING PROTEIN"/>
    <property type="match status" value="1"/>
</dbReference>
<dbReference type="SUPFAM" id="SSF54768">
    <property type="entry name" value="dsRNA-binding domain-like"/>
    <property type="match status" value="2"/>
</dbReference>
<keyword evidence="1" id="KW-0677">Repeat</keyword>
<keyword evidence="2 3" id="KW-0694">RNA-binding</keyword>
<feature type="compositionally biased region" description="Basic residues" evidence="4">
    <location>
        <begin position="177"/>
        <end position="186"/>
    </location>
</feature>
<keyword evidence="7" id="KW-1185">Reference proteome</keyword>